<organism evidence="3 4">
    <name type="scientific">Pseudomonas oryzicola</name>
    <dbReference type="NCBI Taxonomy" id="485876"/>
    <lineage>
        <taxon>Bacteria</taxon>
        <taxon>Pseudomonadati</taxon>
        <taxon>Pseudomonadota</taxon>
        <taxon>Gammaproteobacteria</taxon>
        <taxon>Pseudomonadales</taxon>
        <taxon>Pseudomonadaceae</taxon>
        <taxon>Pseudomonas</taxon>
    </lineage>
</organism>
<dbReference type="PROSITE" id="PS50206">
    <property type="entry name" value="RHODANESE_3"/>
    <property type="match status" value="1"/>
</dbReference>
<dbReference type="InterPro" id="IPR036873">
    <property type="entry name" value="Rhodanese-like_dom_sf"/>
</dbReference>
<name>A0ABS6QAH8_9PSED</name>
<gene>
    <name evidence="3" type="ORF">HU760_011325</name>
</gene>
<accession>A0ABS6QAH8</accession>
<reference evidence="3 4" key="1">
    <citation type="journal article" date="2020" name="Microorganisms">
        <title>Reliable Identification of Environmental Pseudomonas Isolates Using the rpoD Gene.</title>
        <authorList>
            <consortium name="The Broad Institute Genome Sequencing Platform"/>
            <person name="Girard L."/>
            <person name="Lood C."/>
            <person name="Rokni-Zadeh H."/>
            <person name="van Noort V."/>
            <person name="Lavigne R."/>
            <person name="De Mot R."/>
        </authorList>
    </citation>
    <scope>NUCLEOTIDE SEQUENCE [LARGE SCALE GENOMIC DNA]</scope>
    <source>
        <strain evidence="3 4">RD9SR1</strain>
    </source>
</reference>
<protein>
    <submittedName>
        <fullName evidence="3">PQQ-dependent catabolism-associated CXXCW motif protein</fullName>
    </submittedName>
</protein>
<dbReference type="Gene3D" id="3.40.250.10">
    <property type="entry name" value="Rhodanese-like domain"/>
    <property type="match status" value="1"/>
</dbReference>
<proteinExistence type="predicted"/>
<dbReference type="Pfam" id="PF00581">
    <property type="entry name" value="Rhodanese"/>
    <property type="match status" value="1"/>
</dbReference>
<evidence type="ECO:0000313" key="4">
    <source>
        <dbReference type="Proteomes" id="UP000609530"/>
    </source>
</evidence>
<dbReference type="NCBIfam" id="TIGR03865">
    <property type="entry name" value="PQQ_CXXCW"/>
    <property type="match status" value="1"/>
</dbReference>
<dbReference type="CDD" id="cd00158">
    <property type="entry name" value="RHOD"/>
    <property type="match status" value="1"/>
</dbReference>
<evidence type="ECO:0000259" key="2">
    <source>
        <dbReference type="PROSITE" id="PS50206"/>
    </source>
</evidence>
<dbReference type="SUPFAM" id="SSF52821">
    <property type="entry name" value="Rhodanese/Cell cycle control phosphatase"/>
    <property type="match status" value="1"/>
</dbReference>
<evidence type="ECO:0000313" key="3">
    <source>
        <dbReference type="EMBL" id="MBV4491183.1"/>
    </source>
</evidence>
<dbReference type="Proteomes" id="UP000609530">
    <property type="component" value="Unassembled WGS sequence"/>
</dbReference>
<dbReference type="InterPro" id="IPR022376">
    <property type="entry name" value="PQQ_CXXCW"/>
</dbReference>
<feature type="signal peptide" evidence="1">
    <location>
        <begin position="1"/>
        <end position="27"/>
    </location>
</feature>
<sequence>MPRALPRLPRPLLVAFSLSLSLGIAQAGTEPLFSAAGYRTSVYRSPTPQQVDGAQVIDTATLQGLLKQTPAPVLIDVYRRQWLQGRFIEDEPHSNIPGSRWLANTGDGELSPAWQGYFARNLQDATAGRRQQPLVFYCRSDCWLSWNAVKRAKALGYDNLFWYRDGLDAWQQANLPLAPAQPEPFP</sequence>
<dbReference type="InterPro" id="IPR001763">
    <property type="entry name" value="Rhodanese-like_dom"/>
</dbReference>
<evidence type="ECO:0000256" key="1">
    <source>
        <dbReference type="SAM" id="SignalP"/>
    </source>
</evidence>
<dbReference type="EMBL" id="JABWRZ020000001">
    <property type="protein sequence ID" value="MBV4491183.1"/>
    <property type="molecule type" value="Genomic_DNA"/>
</dbReference>
<feature type="domain" description="Rhodanese" evidence="2">
    <location>
        <begin position="118"/>
        <end position="179"/>
    </location>
</feature>
<keyword evidence="1" id="KW-0732">Signal</keyword>
<feature type="chain" id="PRO_5045444220" evidence="1">
    <location>
        <begin position="28"/>
        <end position="186"/>
    </location>
</feature>
<keyword evidence="4" id="KW-1185">Reference proteome</keyword>
<comment type="caution">
    <text evidence="3">The sequence shown here is derived from an EMBL/GenBank/DDBJ whole genome shotgun (WGS) entry which is preliminary data.</text>
</comment>
<dbReference type="RefSeq" id="WP_186676941.1">
    <property type="nucleotide sequence ID" value="NZ_JABWRZ020000001.1"/>
</dbReference>